<dbReference type="GeneID" id="20224073"/>
<dbReference type="SUPFAM" id="SSF51197">
    <property type="entry name" value="Clavaminate synthase-like"/>
    <property type="match status" value="1"/>
</dbReference>
<dbReference type="InterPro" id="IPR051961">
    <property type="entry name" value="Fungal_Metabolite_Diox"/>
</dbReference>
<dbReference type="Pfam" id="PF05721">
    <property type="entry name" value="PhyH"/>
    <property type="match status" value="1"/>
</dbReference>
<reference evidence="1 2" key="1">
    <citation type="journal article" date="2011" name="Proc. Natl. Acad. Sci. U.S.A.">
        <title>Niche of harmful alga Aureococcus anophagefferens revealed through ecogenomics.</title>
        <authorList>
            <person name="Gobler C.J."/>
            <person name="Berry D.L."/>
            <person name="Dyhrman S.T."/>
            <person name="Wilhelm S.W."/>
            <person name="Salamov A."/>
            <person name="Lobanov A.V."/>
            <person name="Zhang Y."/>
            <person name="Collier J.L."/>
            <person name="Wurch L.L."/>
            <person name="Kustka A.B."/>
            <person name="Dill B.D."/>
            <person name="Shah M."/>
            <person name="VerBerkmoes N.C."/>
            <person name="Kuo A."/>
            <person name="Terry A."/>
            <person name="Pangilinan J."/>
            <person name="Lindquist E.A."/>
            <person name="Lucas S."/>
            <person name="Paulsen I.T."/>
            <person name="Hattenrath-Lehmann T.K."/>
            <person name="Talmage S.C."/>
            <person name="Walker E.A."/>
            <person name="Koch F."/>
            <person name="Burson A.M."/>
            <person name="Marcoval M.A."/>
            <person name="Tang Y.Z."/>
            <person name="Lecleir G.R."/>
            <person name="Coyne K.J."/>
            <person name="Berg G.M."/>
            <person name="Bertrand E.M."/>
            <person name="Saito M.A."/>
            <person name="Gladyshev V.N."/>
            <person name="Grigoriev I.V."/>
        </authorList>
    </citation>
    <scope>NUCLEOTIDE SEQUENCE [LARGE SCALE GENOMIC DNA]</scope>
    <source>
        <strain evidence="2">CCMP 1984</strain>
    </source>
</reference>
<dbReference type="OrthoDB" id="406378at2759"/>
<dbReference type="AlphaFoldDB" id="F0Y3A6"/>
<evidence type="ECO:0008006" key="3">
    <source>
        <dbReference type="Google" id="ProtNLM"/>
    </source>
</evidence>
<sequence>MARRKVADLQARLARDGFVHYAASDAWCEAAASDARAALDAALAPGAWLPECLRPRVGTNIRTRTRRWDVAVDASAAVAAAVAAAAAPAADLAAVVGDDAALVQLSVVASDPGAPAQQAHCDTAFSPGPPLYTFLVALQDVSEGMGPTSVWPGTHAAAFHARSPAERARHLALEAPAGGGAARRGDALLFDSRVYHGGGANGEARRLLLSATFKSAAAHAGADAGTTDSLLPHLAGRWTLGDFLARAA</sequence>
<accession>F0Y3A6</accession>
<dbReference type="Gene3D" id="2.60.120.620">
    <property type="entry name" value="q2cbj1_9rhob like domain"/>
    <property type="match status" value="1"/>
</dbReference>
<dbReference type="EMBL" id="GL833124">
    <property type="protein sequence ID" value="EGB10282.1"/>
    <property type="molecule type" value="Genomic_DNA"/>
</dbReference>
<evidence type="ECO:0000313" key="2">
    <source>
        <dbReference type="Proteomes" id="UP000002729"/>
    </source>
</evidence>
<proteinExistence type="predicted"/>
<gene>
    <name evidence="1" type="ORF">AURANDRAFT_62849</name>
</gene>
<dbReference type="eggNOG" id="ENOG502S17C">
    <property type="taxonomic scope" value="Eukaryota"/>
</dbReference>
<dbReference type="KEGG" id="aaf:AURANDRAFT_62849"/>
<dbReference type="Proteomes" id="UP000002729">
    <property type="component" value="Unassembled WGS sequence"/>
</dbReference>
<dbReference type="InterPro" id="IPR008775">
    <property type="entry name" value="Phytyl_CoA_dOase-like"/>
</dbReference>
<dbReference type="PANTHER" id="PTHR37563">
    <property type="entry name" value="PHYTANOYL-COA DIOXYGENASE FAMILY PROTEIN (AFU_ORTHOLOGUE AFUA_2G03330)"/>
    <property type="match status" value="1"/>
</dbReference>
<dbReference type="PANTHER" id="PTHR37563:SF2">
    <property type="entry name" value="PHYTANOYL-COA DIOXYGENASE FAMILY PROTEIN (AFU_ORTHOLOGUE AFUA_2G03330)"/>
    <property type="match status" value="1"/>
</dbReference>
<name>F0Y3A6_AURAN</name>
<organism evidence="2">
    <name type="scientific">Aureococcus anophagefferens</name>
    <name type="common">Harmful bloom alga</name>
    <dbReference type="NCBI Taxonomy" id="44056"/>
    <lineage>
        <taxon>Eukaryota</taxon>
        <taxon>Sar</taxon>
        <taxon>Stramenopiles</taxon>
        <taxon>Ochrophyta</taxon>
        <taxon>Pelagophyceae</taxon>
        <taxon>Pelagomonadales</taxon>
        <taxon>Pelagomonadaceae</taxon>
        <taxon>Aureococcus</taxon>
    </lineage>
</organism>
<dbReference type="InParanoid" id="F0Y3A6"/>
<keyword evidence="2" id="KW-1185">Reference proteome</keyword>
<protein>
    <recommendedName>
        <fullName evidence="3">Phytanoyl-CoA dioxygenase</fullName>
    </recommendedName>
</protein>
<evidence type="ECO:0000313" key="1">
    <source>
        <dbReference type="EMBL" id="EGB10282.1"/>
    </source>
</evidence>
<dbReference type="OMA" id="SDAWCEA"/>
<dbReference type="RefSeq" id="XP_009035095.1">
    <property type="nucleotide sequence ID" value="XM_009036847.1"/>
</dbReference>